<sequence>MTRDDDRAEDSAEQHDSTDATEASPVDDAAGGADERTEAAAAGDRPTPAPEPTTMAPATPAAPAAAEPAVNPLIPKLALAIAVLAAGAAFWGLLDGQRRDSDVLQRLTALEAVSGRESATLEQLNTALERQLELAVKAAETQLRGERQAADDELRDRLADVAEDARDARSGQAETAKALASFRDTVAGRLDRVDSQLARQRSQLKEFQQVSAGDRDSWLLAETNYLLRLANQRLVMTGDTASAEALLRSADGVLRELDDPSLHRVREAIAEDLAAVRAVPKLDRQGAYLRLAALIDRIDSLEVFAEPSMPPGESLPKGEGDWQSRLRQGYERAMAKLSDYVVVRRRDEPVEVLMDPQWERLVRQNLRMLLEQGQVALLSGNGRLYRESVERATGWVREFVASDPDGAAAMIDELEALAGERVSVDVPDATGSLAAMQSLLAARAGRSGD</sequence>
<evidence type="ECO:0000313" key="3">
    <source>
        <dbReference type="Proteomes" id="UP000029640"/>
    </source>
</evidence>
<dbReference type="STRING" id="1265313.HRUBRA_01361"/>
<feature type="compositionally biased region" description="Low complexity" evidence="1">
    <location>
        <begin position="52"/>
        <end position="63"/>
    </location>
</feature>
<dbReference type="Pfam" id="PF04375">
    <property type="entry name" value="HemX"/>
    <property type="match status" value="1"/>
</dbReference>
<evidence type="ECO:0000313" key="2">
    <source>
        <dbReference type="EMBL" id="KGE04020.1"/>
    </source>
</evidence>
<organism evidence="2 3">
    <name type="scientific">Pseudohaliea rubra DSM 19751</name>
    <dbReference type="NCBI Taxonomy" id="1265313"/>
    <lineage>
        <taxon>Bacteria</taxon>
        <taxon>Pseudomonadati</taxon>
        <taxon>Pseudomonadota</taxon>
        <taxon>Gammaproteobacteria</taxon>
        <taxon>Cellvibrionales</taxon>
        <taxon>Halieaceae</taxon>
        <taxon>Pseudohaliea</taxon>
    </lineage>
</organism>
<dbReference type="EMBL" id="AUVB01000039">
    <property type="protein sequence ID" value="KGE04020.1"/>
    <property type="molecule type" value="Genomic_DNA"/>
</dbReference>
<dbReference type="PANTHER" id="PTHR38043:SF1">
    <property type="entry name" value="PROTEIN HEMX"/>
    <property type="match status" value="1"/>
</dbReference>
<dbReference type="RefSeq" id="WP_035516721.1">
    <property type="nucleotide sequence ID" value="NZ_KN234769.1"/>
</dbReference>
<keyword evidence="3" id="KW-1185">Reference proteome</keyword>
<dbReference type="Proteomes" id="UP000029640">
    <property type="component" value="Unassembled WGS sequence"/>
</dbReference>
<reference evidence="2 3" key="1">
    <citation type="journal article" date="2014" name="Genome Announc.">
        <title>Genome Sequence of Gammaproteobacterial Pseudohaliea rubra Type Strain DSM 19751, Isolated from Coastal Seawater of the Mediterranean Sea.</title>
        <authorList>
            <person name="Spring S."/>
            <person name="Fiebig A."/>
            <person name="Riedel T."/>
            <person name="Goker M."/>
            <person name="Klenk H.P."/>
        </authorList>
    </citation>
    <scope>NUCLEOTIDE SEQUENCE [LARGE SCALE GENOMIC DNA]</scope>
    <source>
        <strain evidence="2 3">DSM 19751</strain>
    </source>
</reference>
<dbReference type="HOGENOM" id="CLU_036381_4_1_6"/>
<dbReference type="OrthoDB" id="5739852at2"/>
<gene>
    <name evidence="2" type="ORF">HRUBRA_01361</name>
</gene>
<feature type="region of interest" description="Disordered" evidence="1">
    <location>
        <begin position="1"/>
        <end position="63"/>
    </location>
</feature>
<dbReference type="InterPro" id="IPR007470">
    <property type="entry name" value="HemX"/>
</dbReference>
<comment type="caution">
    <text evidence="2">The sequence shown here is derived from an EMBL/GenBank/DDBJ whole genome shotgun (WGS) entry which is preliminary data.</text>
</comment>
<name>A0A095VRL9_9GAMM</name>
<dbReference type="PATRIC" id="fig|1265313.6.peg.1345"/>
<dbReference type="eggNOG" id="COG2959">
    <property type="taxonomic scope" value="Bacteria"/>
</dbReference>
<dbReference type="PANTHER" id="PTHR38043">
    <property type="entry name" value="PROTEIN HEMX"/>
    <property type="match status" value="1"/>
</dbReference>
<evidence type="ECO:0000256" key="1">
    <source>
        <dbReference type="SAM" id="MobiDB-lite"/>
    </source>
</evidence>
<feature type="compositionally biased region" description="Basic and acidic residues" evidence="1">
    <location>
        <begin position="1"/>
        <end position="18"/>
    </location>
</feature>
<evidence type="ECO:0008006" key="4">
    <source>
        <dbReference type="Google" id="ProtNLM"/>
    </source>
</evidence>
<protein>
    <recommendedName>
        <fullName evidence="4">Uroporphyrinogen-III C-methyltransferase</fullName>
    </recommendedName>
</protein>
<accession>A0A095VRL9</accession>
<proteinExistence type="predicted"/>
<dbReference type="AlphaFoldDB" id="A0A095VRL9"/>